<organism evidence="1 2">
    <name type="scientific">Streblomastix strix</name>
    <dbReference type="NCBI Taxonomy" id="222440"/>
    <lineage>
        <taxon>Eukaryota</taxon>
        <taxon>Metamonada</taxon>
        <taxon>Preaxostyla</taxon>
        <taxon>Oxymonadida</taxon>
        <taxon>Streblomastigidae</taxon>
        <taxon>Streblomastix</taxon>
    </lineage>
</organism>
<accession>A0A5J4RBK0</accession>
<comment type="caution">
    <text evidence="1">The sequence shown here is derived from an EMBL/GenBank/DDBJ whole genome shotgun (WGS) entry which is preliminary data.</text>
</comment>
<reference evidence="1 2" key="1">
    <citation type="submission" date="2019-03" db="EMBL/GenBank/DDBJ databases">
        <title>Single cell metagenomics reveals metabolic interactions within the superorganism composed of flagellate Streblomastix strix and complex community of Bacteroidetes bacteria on its surface.</title>
        <authorList>
            <person name="Treitli S.C."/>
            <person name="Kolisko M."/>
            <person name="Husnik F."/>
            <person name="Keeling P."/>
            <person name="Hampl V."/>
        </authorList>
    </citation>
    <scope>NUCLEOTIDE SEQUENCE [LARGE SCALE GENOMIC DNA]</scope>
    <source>
        <strain evidence="1">ST1C</strain>
    </source>
</reference>
<feature type="non-terminal residue" evidence="1">
    <location>
        <position position="1"/>
    </location>
</feature>
<dbReference type="Proteomes" id="UP000324800">
    <property type="component" value="Unassembled WGS sequence"/>
</dbReference>
<evidence type="ECO:0000313" key="1">
    <source>
        <dbReference type="EMBL" id="KAA6330744.1"/>
    </source>
</evidence>
<gene>
    <name evidence="1" type="ORF">EZS28_053462</name>
</gene>
<dbReference type="EMBL" id="SNRW01042776">
    <property type="protein sequence ID" value="KAA6330744.1"/>
    <property type="molecule type" value="Genomic_DNA"/>
</dbReference>
<evidence type="ECO:0000313" key="2">
    <source>
        <dbReference type="Proteomes" id="UP000324800"/>
    </source>
</evidence>
<name>A0A5J4RBK0_9EUKA</name>
<protein>
    <submittedName>
        <fullName evidence="1">Uncharacterized protein</fullName>
    </submittedName>
</protein>
<dbReference type="AlphaFoldDB" id="A0A5J4RBK0"/>
<sequence>YQPQDEGDKKKQADGVWLLSRLQLLLTQPLGDGYGLVKFAKYDVDTFGERSQ</sequence>
<proteinExistence type="predicted"/>